<name>A0A182FYJ1_ANOAL</name>
<accession>A0A182FYJ1</accession>
<evidence type="ECO:0000313" key="1">
    <source>
        <dbReference type="EnsemblMetazoa" id="AALB014680-PA"/>
    </source>
</evidence>
<protein>
    <submittedName>
        <fullName evidence="1">Uncharacterized protein</fullName>
    </submittedName>
</protein>
<sequence>MNIAHYHTLDDDNSTKFTLPYLHQALITGQGVDDRTRSSCTVHSISLIRGRCETACWCEAALPDIQ</sequence>
<organism evidence="1 2">
    <name type="scientific">Anopheles albimanus</name>
    <name type="common">New world malaria mosquito</name>
    <dbReference type="NCBI Taxonomy" id="7167"/>
    <lineage>
        <taxon>Eukaryota</taxon>
        <taxon>Metazoa</taxon>
        <taxon>Ecdysozoa</taxon>
        <taxon>Arthropoda</taxon>
        <taxon>Hexapoda</taxon>
        <taxon>Insecta</taxon>
        <taxon>Pterygota</taxon>
        <taxon>Neoptera</taxon>
        <taxon>Endopterygota</taxon>
        <taxon>Diptera</taxon>
        <taxon>Nematocera</taxon>
        <taxon>Culicoidea</taxon>
        <taxon>Culicidae</taxon>
        <taxon>Anophelinae</taxon>
        <taxon>Anopheles</taxon>
    </lineage>
</organism>
<dbReference type="EnsemblMetazoa" id="AALB014680-RA">
    <property type="protein sequence ID" value="AALB014680-PA"/>
    <property type="gene ID" value="AALB014680"/>
</dbReference>
<dbReference type="VEuPathDB" id="VectorBase:AALB014680"/>
<reference evidence="1 2" key="1">
    <citation type="journal article" date="2017" name="G3 (Bethesda)">
        <title>The Physical Genome Mapping of Anopheles albimanus Corrected Scaffold Misassemblies and Identified Interarm Rearrangements in Genus Anopheles.</title>
        <authorList>
            <person name="Artemov G.N."/>
            <person name="Peery A.N."/>
            <person name="Jiang X."/>
            <person name="Tu Z."/>
            <person name="Stegniy V.N."/>
            <person name="Sharakhova M.V."/>
            <person name="Sharakhov I.V."/>
        </authorList>
    </citation>
    <scope>NUCLEOTIDE SEQUENCE [LARGE SCALE GENOMIC DNA]</scope>
    <source>
        <strain evidence="1 2">ALBI9_A</strain>
    </source>
</reference>
<reference evidence="1" key="2">
    <citation type="submission" date="2022-08" db="UniProtKB">
        <authorList>
            <consortium name="EnsemblMetazoa"/>
        </authorList>
    </citation>
    <scope>IDENTIFICATION</scope>
    <source>
        <strain evidence="1">STECLA/ALBI9_A</strain>
    </source>
</reference>
<dbReference type="AlphaFoldDB" id="A0A182FYJ1"/>
<proteinExistence type="predicted"/>
<dbReference type="Proteomes" id="UP000069272">
    <property type="component" value="Chromosome 3R"/>
</dbReference>
<keyword evidence="2" id="KW-1185">Reference proteome</keyword>
<evidence type="ECO:0000313" key="2">
    <source>
        <dbReference type="Proteomes" id="UP000069272"/>
    </source>
</evidence>